<dbReference type="RefSeq" id="WP_013236743.1">
    <property type="nucleotide sequence ID" value="NC_022592.1"/>
</dbReference>
<keyword evidence="2" id="KW-1185">Reference proteome</keyword>
<dbReference type="EMBL" id="CP006763">
    <property type="protein sequence ID" value="AGY76366.1"/>
    <property type="molecule type" value="Genomic_DNA"/>
</dbReference>
<evidence type="ECO:0000313" key="2">
    <source>
        <dbReference type="Proteomes" id="UP000017590"/>
    </source>
</evidence>
<gene>
    <name evidence="1" type="ORF">CAETHG_2153</name>
</gene>
<name>A0ABM5NVA1_9CLOT</name>
<evidence type="ECO:0000313" key="1">
    <source>
        <dbReference type="EMBL" id="AGY76366.1"/>
    </source>
</evidence>
<proteinExistence type="predicted"/>
<reference evidence="2" key="1">
    <citation type="journal article" date="2014" name="Biotechnol. Biofuels">
        <title>Comparison of single-molecule sequencing and hybrid approaches for finishing the genome of Clostridium autoethanogenum and analysis of CRISPR systems in industrial relevant Clostridia.</title>
        <authorList>
            <person name="Brown S.D."/>
            <person name="Nagaraju S."/>
            <person name="Utturkar S."/>
            <person name="De Tissera S."/>
            <person name="Segovia S."/>
            <person name="Mitchell W."/>
            <person name="Land M.L."/>
            <person name="Dassanayake A."/>
            <person name="Kopke M."/>
        </authorList>
    </citation>
    <scope>NUCLEOTIDE SEQUENCE [LARGE SCALE GENOMIC DNA]</scope>
    <source>
        <strain evidence="2">DSM 10061</strain>
    </source>
</reference>
<organism evidence="1 2">
    <name type="scientific">Clostridium autoethanogenum DSM 10061</name>
    <dbReference type="NCBI Taxonomy" id="1341692"/>
    <lineage>
        <taxon>Bacteria</taxon>
        <taxon>Bacillati</taxon>
        <taxon>Bacillota</taxon>
        <taxon>Clostridia</taxon>
        <taxon>Eubacteriales</taxon>
        <taxon>Clostridiaceae</taxon>
        <taxon>Clostridium</taxon>
    </lineage>
</organism>
<accession>A0ABM5NVA1</accession>
<sequence>MNNKYLVDLRHLIDLSRIKAYIEISNCIEFQHPTDVMDNLTRLLSYANKNSICMPKQIDTGIFNSLIKKVEANRDYLHELNEYIEDSSRKLKEDNGWEENDMSKVGIPRSSFGITLEELIVFYKVLENLENCYDIIKNDIVTFWSVETYFNNIKTIKNMLEKRLAHAIINVPAL</sequence>
<protein>
    <submittedName>
        <fullName evidence="1">Uncharacterized protein</fullName>
    </submittedName>
</protein>
<dbReference type="Proteomes" id="UP000017590">
    <property type="component" value="Chromosome"/>
</dbReference>